<dbReference type="Pfam" id="PF07687">
    <property type="entry name" value="M20_dimer"/>
    <property type="match status" value="1"/>
</dbReference>
<evidence type="ECO:0000313" key="10">
    <source>
        <dbReference type="EMBL" id="CAF9932493.1"/>
    </source>
</evidence>
<feature type="domain" description="Peptidase M20 dimerisation" evidence="9">
    <location>
        <begin position="280"/>
        <end position="453"/>
    </location>
</feature>
<evidence type="ECO:0000256" key="2">
    <source>
        <dbReference type="ARBA" id="ARBA00022670"/>
    </source>
</evidence>
<dbReference type="PIRSF" id="PIRSF037217">
    <property type="entry name" value="Carboxypeptidase_S"/>
    <property type="match status" value="1"/>
</dbReference>
<name>A0A8H3FX00_9LECA</name>
<dbReference type="PANTHER" id="PTHR45962">
    <property type="entry name" value="N-FATTY-ACYL-AMINO ACID SYNTHASE/HYDROLASE PM20D1"/>
    <property type="match status" value="1"/>
</dbReference>
<gene>
    <name evidence="10" type="ORF">GOMPHAMPRED_006591</name>
</gene>
<dbReference type="Proteomes" id="UP000664169">
    <property type="component" value="Unassembled WGS sequence"/>
</dbReference>
<organism evidence="10 11">
    <name type="scientific">Gomphillus americanus</name>
    <dbReference type="NCBI Taxonomy" id="1940652"/>
    <lineage>
        <taxon>Eukaryota</taxon>
        <taxon>Fungi</taxon>
        <taxon>Dikarya</taxon>
        <taxon>Ascomycota</taxon>
        <taxon>Pezizomycotina</taxon>
        <taxon>Lecanoromycetes</taxon>
        <taxon>OSLEUM clade</taxon>
        <taxon>Ostropomycetidae</taxon>
        <taxon>Ostropales</taxon>
        <taxon>Graphidaceae</taxon>
        <taxon>Gomphilloideae</taxon>
        <taxon>Gomphillus</taxon>
    </lineage>
</organism>
<dbReference type="Gene3D" id="3.30.70.360">
    <property type="match status" value="1"/>
</dbReference>
<evidence type="ECO:0000256" key="3">
    <source>
        <dbReference type="ARBA" id="ARBA00022723"/>
    </source>
</evidence>
<keyword evidence="3 7" id="KW-0479">Metal-binding</keyword>
<keyword evidence="11" id="KW-1185">Reference proteome</keyword>
<dbReference type="FunFam" id="3.40.630.10:FF:000027">
    <property type="entry name" value="N-fatty-acyl-amino acid synthase/hydrolase PM20D1"/>
    <property type="match status" value="1"/>
</dbReference>
<accession>A0A8H3FX00</accession>
<dbReference type="InterPro" id="IPR036264">
    <property type="entry name" value="Bact_exopeptidase_dim_dom"/>
</dbReference>
<dbReference type="EMBL" id="CAJPDQ010000045">
    <property type="protein sequence ID" value="CAF9932493.1"/>
    <property type="molecule type" value="Genomic_DNA"/>
</dbReference>
<feature type="binding site" evidence="7">
    <location>
        <position position="234"/>
    </location>
    <ligand>
        <name>Zn(2+)</name>
        <dbReference type="ChEBI" id="CHEBI:29105"/>
        <label>1</label>
    </ligand>
</feature>
<feature type="binding site" evidence="7">
    <location>
        <position position="164"/>
    </location>
    <ligand>
        <name>Zn(2+)</name>
        <dbReference type="ChEBI" id="CHEBI:29105"/>
        <label>2</label>
    </ligand>
</feature>
<dbReference type="SUPFAM" id="SSF53187">
    <property type="entry name" value="Zn-dependent exopeptidases"/>
    <property type="match status" value="1"/>
</dbReference>
<keyword evidence="4" id="KW-0378">Hydrolase</keyword>
<evidence type="ECO:0000256" key="1">
    <source>
        <dbReference type="ARBA" id="ARBA00006247"/>
    </source>
</evidence>
<dbReference type="InterPro" id="IPR002933">
    <property type="entry name" value="Peptidase_M20"/>
</dbReference>
<comment type="similarity">
    <text evidence="1">Belongs to the peptidase M20A family.</text>
</comment>
<evidence type="ECO:0000256" key="6">
    <source>
        <dbReference type="PIRSR" id="PIRSR037217-1"/>
    </source>
</evidence>
<evidence type="ECO:0000259" key="9">
    <source>
        <dbReference type="Pfam" id="PF07687"/>
    </source>
</evidence>
<protein>
    <recommendedName>
        <fullName evidence="9">Peptidase M20 dimerisation domain-containing protein</fullName>
    </recommendedName>
</protein>
<evidence type="ECO:0000313" key="11">
    <source>
        <dbReference type="Proteomes" id="UP000664169"/>
    </source>
</evidence>
<evidence type="ECO:0000256" key="4">
    <source>
        <dbReference type="ARBA" id="ARBA00022801"/>
    </source>
</evidence>
<feature type="binding site" evidence="7">
    <location>
        <position position="560"/>
    </location>
    <ligand>
        <name>Zn(2+)</name>
        <dbReference type="ChEBI" id="CHEBI:29105"/>
        <label>1</label>
    </ligand>
</feature>
<feature type="binding site" evidence="7">
    <location>
        <position position="262"/>
    </location>
    <ligand>
        <name>Zn(2+)</name>
        <dbReference type="ChEBI" id="CHEBI:29105"/>
        <label>2</label>
    </ligand>
</feature>
<dbReference type="InterPro" id="IPR011650">
    <property type="entry name" value="Peptidase_M20_dimer"/>
</dbReference>
<dbReference type="GO" id="GO:0051603">
    <property type="term" value="P:proteolysis involved in protein catabolic process"/>
    <property type="evidence" value="ECO:0007669"/>
    <property type="project" value="TreeGrafter"/>
</dbReference>
<dbReference type="CDD" id="cd05674">
    <property type="entry name" value="M20_yscS"/>
    <property type="match status" value="1"/>
</dbReference>
<dbReference type="OrthoDB" id="3064516at2759"/>
<proteinExistence type="inferred from homology"/>
<comment type="caution">
    <text evidence="10">The sequence shown here is derived from an EMBL/GenBank/DDBJ whole genome shotgun (WGS) entry which is preliminary data.</text>
</comment>
<feature type="binding site" evidence="7">
    <location>
        <position position="199"/>
    </location>
    <ligand>
        <name>Zn(2+)</name>
        <dbReference type="ChEBI" id="CHEBI:29105"/>
        <label>2</label>
    </ligand>
</feature>
<feature type="binding site" evidence="7">
    <location>
        <position position="199"/>
    </location>
    <ligand>
        <name>Zn(2+)</name>
        <dbReference type="ChEBI" id="CHEBI:29105"/>
        <label>1</label>
    </ligand>
</feature>
<dbReference type="PANTHER" id="PTHR45962:SF1">
    <property type="entry name" value="N-FATTY-ACYL-AMINO ACID SYNTHASE_HYDROLASE PM20D1"/>
    <property type="match status" value="1"/>
</dbReference>
<keyword evidence="5 7" id="KW-0862">Zinc</keyword>
<feature type="active site" description="Proton acceptor" evidence="6">
    <location>
        <position position="233"/>
    </location>
</feature>
<evidence type="ECO:0000256" key="8">
    <source>
        <dbReference type="SAM" id="MobiDB-lite"/>
    </source>
</evidence>
<dbReference type="Gene3D" id="3.40.630.10">
    <property type="entry name" value="Zn peptidases"/>
    <property type="match status" value="1"/>
</dbReference>
<keyword evidence="2" id="KW-0645">Protease</keyword>
<feature type="active site" evidence="6">
    <location>
        <position position="166"/>
    </location>
</feature>
<dbReference type="InterPro" id="IPR047177">
    <property type="entry name" value="Pept_M20A"/>
</dbReference>
<feature type="region of interest" description="Disordered" evidence="8">
    <location>
        <begin position="358"/>
        <end position="377"/>
    </location>
</feature>
<dbReference type="GO" id="GO:0046872">
    <property type="term" value="F:metal ion binding"/>
    <property type="evidence" value="ECO:0007669"/>
    <property type="project" value="UniProtKB-KW"/>
</dbReference>
<evidence type="ECO:0000256" key="7">
    <source>
        <dbReference type="PIRSR" id="PIRSR037217-2"/>
    </source>
</evidence>
<reference evidence="10" key="1">
    <citation type="submission" date="2021-03" db="EMBL/GenBank/DDBJ databases">
        <authorList>
            <person name="Tagirdzhanova G."/>
        </authorList>
    </citation>
    <scope>NUCLEOTIDE SEQUENCE</scope>
</reference>
<evidence type="ECO:0000256" key="5">
    <source>
        <dbReference type="ARBA" id="ARBA00022833"/>
    </source>
</evidence>
<sequence length="591" mass="65586">MMGLKESSDLPLAAGPAKKANGIAWWKVVIGLTAVSAFTWFRFKPLLREFEQDGFQAITGCEQVEPLDLKLGGLEAIYDSDAFRNSSIDRLSRIVQIPTISYDDMSNPGDDERFEVFFELEEYLKDTFPAVHKELKKENVNTHGLLYIWEGTNQSLKPTILMAHQDVVPVEKSTVDDWTHPPFSGYFDGKYVWGRGSSDCKNQLIAVLEAVETLLNVNFKPKRTLILSFGFDEEIAGVRGAGALAERITEIFGKDSVAAIVDEGSGLNQKFGAIFATPAVGEKGYTDVHITVRTPGGHSSVPSRHTGIGIISEVITLIEEDTYQPWLSEDNPILPALQCNARFGPDFPKKLRRLLSDRQKHKHRHSVSPNTVKKCQRHKHTDHLAEAVAAMNLVTRYQMQTSQAVDLIAGGAKVNALPERVEAVVNHRINIGETTKVALKKIAHLSNKVAKRHNLTLIVSPEHPEMIHGNSITITTSGTNIDPAPSTPLDIFVPGTENLSPWGILSGTTRGLYGEDLKMSPGLSTGGTDTRYYWDLTKHIFRYNPGYDPSESIDELRGIHTVNERQSIAGHINSVKWFAGWIKNIDEAQFE</sequence>
<dbReference type="Pfam" id="PF01546">
    <property type="entry name" value="Peptidase_M20"/>
    <property type="match status" value="1"/>
</dbReference>
<dbReference type="GO" id="GO:0000328">
    <property type="term" value="C:fungal-type vacuole lumen"/>
    <property type="evidence" value="ECO:0007669"/>
    <property type="project" value="TreeGrafter"/>
</dbReference>
<dbReference type="InterPro" id="IPR017141">
    <property type="entry name" value="Pept_M20_carboxypep"/>
</dbReference>
<dbReference type="GO" id="GO:0004181">
    <property type="term" value="F:metallocarboxypeptidase activity"/>
    <property type="evidence" value="ECO:0007669"/>
    <property type="project" value="InterPro"/>
</dbReference>
<dbReference type="SUPFAM" id="SSF55031">
    <property type="entry name" value="Bacterial exopeptidase dimerisation domain"/>
    <property type="match status" value="1"/>
</dbReference>
<dbReference type="AlphaFoldDB" id="A0A8H3FX00"/>